<evidence type="ECO:0000256" key="4">
    <source>
        <dbReference type="ARBA" id="ARBA00040604"/>
    </source>
</evidence>
<comment type="similarity">
    <text evidence="2">Belongs to the OXR1 family.</text>
</comment>
<comment type="caution">
    <text evidence="7">The sequence shown here is derived from an EMBL/GenBank/DDBJ whole genome shotgun (WGS) entry which is preliminary data.</text>
</comment>
<dbReference type="SMART" id="SM00584">
    <property type="entry name" value="TLDc"/>
    <property type="match status" value="1"/>
</dbReference>
<dbReference type="InterPro" id="IPR035899">
    <property type="entry name" value="DBL_dom_sf"/>
</dbReference>
<proteinExistence type="inferred from homology"/>
<sequence>MKCLPRFKKEKKGNVYYCLNVPLYNNYTLQTISIFILKEKEKSSVTGEDLANARIERKKELYKTLWEKEYEYSDVLVRMLQSFRKPLIDDANSENPSITLDQINTLFDGFDSILNLSWSLCGELKYISNMYKQLKPVNIGDVFLKHAKEFETYFKYSSRFSTANELLRELNDNTKFRRYQYALLESTTLLKDDDYREVLRLPIYHISQYNTILKELLDNTAKYDPSYEMLEDSYEYINELFLVLKEALKKESKIDEILEIRKNIVDCPRSIVKPERYLYRDFNDLLELPTHKPIRIIVFSDVLLIAKWDRKIKKYVFNRVVNYKALKVIDNVSKADTSIFSLLLLNPFSKKNFDIPAPPNNRRFRSVDKPVPYRGLQNDHNDGVGVSRVFSRLFSWSFNQNITRIDIKAPDNETQEQVVNLINKRISELHPPPFELLWPDPKDIFDTDIVKGIRNPVPADPKEILLNSYICNGIYHSFPKRLRIKRSLTLLYSLQNHGSSLSTFYERSNAGYGTAQLLVIKDDNDTIFGCFTAEPFKINNGFYGTGESFLFKYQQPKQVLGHHKSFGINVRSSLRNNLRHKESTAGTATEAPHGTLKIYPWAKTNYLFINSTHEYVAVGSGKGKYGIWCDNNFQRGSSFPTETYHNETLSGAEHFNIVNVELWAFTSQIEREFRRKRQTRFPTKFQKL</sequence>
<dbReference type="SMART" id="SM00325">
    <property type="entry name" value="RhoGEF"/>
    <property type="match status" value="1"/>
</dbReference>
<organism evidence="7 8">
    <name type="scientific">Piromyces finnis</name>
    <dbReference type="NCBI Taxonomy" id="1754191"/>
    <lineage>
        <taxon>Eukaryota</taxon>
        <taxon>Fungi</taxon>
        <taxon>Fungi incertae sedis</taxon>
        <taxon>Chytridiomycota</taxon>
        <taxon>Chytridiomycota incertae sedis</taxon>
        <taxon>Neocallimastigomycetes</taxon>
        <taxon>Neocallimastigales</taxon>
        <taxon>Neocallimastigaceae</taxon>
        <taxon>Piromyces</taxon>
    </lineage>
</organism>
<reference evidence="7 8" key="2">
    <citation type="submission" date="2016-08" db="EMBL/GenBank/DDBJ databases">
        <title>Pervasive Adenine N6-methylation of Active Genes in Fungi.</title>
        <authorList>
            <consortium name="DOE Joint Genome Institute"/>
            <person name="Mondo S.J."/>
            <person name="Dannebaum R.O."/>
            <person name="Kuo R.C."/>
            <person name="Labutti K."/>
            <person name="Haridas S."/>
            <person name="Kuo A."/>
            <person name="Salamov A."/>
            <person name="Ahrendt S.R."/>
            <person name="Lipzen A."/>
            <person name="Sullivan W."/>
            <person name="Andreopoulos W.B."/>
            <person name="Clum A."/>
            <person name="Lindquist E."/>
            <person name="Daum C."/>
            <person name="Ramamoorthy G.K."/>
            <person name="Gryganskyi A."/>
            <person name="Culley D."/>
            <person name="Magnuson J.K."/>
            <person name="James T.Y."/>
            <person name="O'Malley M.A."/>
            <person name="Stajich J.E."/>
            <person name="Spatafora J.W."/>
            <person name="Visel A."/>
            <person name="Grigoriev I.V."/>
        </authorList>
    </citation>
    <scope>NUCLEOTIDE SEQUENCE [LARGE SCALE GENOMIC DNA]</scope>
    <source>
        <strain evidence="8">finn</strain>
    </source>
</reference>
<evidence type="ECO:0000313" key="8">
    <source>
        <dbReference type="Proteomes" id="UP000193719"/>
    </source>
</evidence>
<dbReference type="Gene3D" id="1.20.900.10">
    <property type="entry name" value="Dbl homology (DH) domain"/>
    <property type="match status" value="1"/>
</dbReference>
<dbReference type="PANTHER" id="PTHR23354">
    <property type="entry name" value="NUCLEOLAR PROTEIN 7/ESTROGEN RECEPTOR COACTIVATOR-RELATED"/>
    <property type="match status" value="1"/>
</dbReference>
<dbReference type="Pfam" id="PF00621">
    <property type="entry name" value="RhoGEF"/>
    <property type="match status" value="1"/>
</dbReference>
<comment type="subcellular location">
    <subcellularLocation>
        <location evidence="1">Mitochondrion</location>
    </subcellularLocation>
</comment>
<name>A0A1Y1VB70_9FUNG</name>
<dbReference type="InterPro" id="IPR006571">
    <property type="entry name" value="TLDc_dom"/>
</dbReference>
<dbReference type="EMBL" id="MCFH01000019">
    <property type="protein sequence ID" value="ORX51004.1"/>
    <property type="molecule type" value="Genomic_DNA"/>
</dbReference>
<dbReference type="Pfam" id="PF07534">
    <property type="entry name" value="TLD"/>
    <property type="match status" value="1"/>
</dbReference>
<dbReference type="Proteomes" id="UP000193719">
    <property type="component" value="Unassembled WGS sequence"/>
</dbReference>
<dbReference type="SUPFAM" id="SSF48065">
    <property type="entry name" value="DBL homology domain (DH-domain)"/>
    <property type="match status" value="1"/>
</dbReference>
<evidence type="ECO:0000256" key="2">
    <source>
        <dbReference type="ARBA" id="ARBA00009540"/>
    </source>
</evidence>
<protein>
    <recommendedName>
        <fullName evidence="4">Oxidation resistance protein 1</fullName>
    </recommendedName>
</protein>
<dbReference type="GO" id="GO:0005085">
    <property type="term" value="F:guanyl-nucleotide exchange factor activity"/>
    <property type="evidence" value="ECO:0007669"/>
    <property type="project" value="InterPro"/>
</dbReference>
<dbReference type="GO" id="GO:0005739">
    <property type="term" value="C:mitochondrion"/>
    <property type="evidence" value="ECO:0007669"/>
    <property type="project" value="UniProtKB-SubCell"/>
</dbReference>
<dbReference type="AlphaFoldDB" id="A0A1Y1VB70"/>
<gene>
    <name evidence="7" type="ORF">BCR36DRAFT_583073</name>
</gene>
<evidence type="ECO:0000259" key="5">
    <source>
        <dbReference type="PROSITE" id="PS50010"/>
    </source>
</evidence>
<reference evidence="7 8" key="1">
    <citation type="submission" date="2016-08" db="EMBL/GenBank/DDBJ databases">
        <title>Genomes of anaerobic fungi encode conserved fungal cellulosomes for biomass hydrolysis.</title>
        <authorList>
            <consortium name="DOE Joint Genome Institute"/>
            <person name="Haitjema C.H."/>
            <person name="Gilmore S.P."/>
            <person name="Henske J.K."/>
            <person name="Solomon K.V."/>
            <person name="De Groot R."/>
            <person name="Kuo A."/>
            <person name="Mondo S.J."/>
            <person name="Salamov A.A."/>
            <person name="Labutti K."/>
            <person name="Zhao Z."/>
            <person name="Chiniquy J."/>
            <person name="Barry K."/>
            <person name="Brewer H.M."/>
            <person name="Purvine S.O."/>
            <person name="Wright A.T."/>
            <person name="Boxma B."/>
            <person name="Van Alen T."/>
            <person name="Hackstein J.H."/>
            <person name="Baker S.E."/>
            <person name="Grigoriev I.V."/>
            <person name="O'Malley M.A."/>
        </authorList>
    </citation>
    <scope>NUCLEOTIDE SEQUENCE [LARGE SCALE GENOMIC DNA]</scope>
    <source>
        <strain evidence="8">finn</strain>
    </source>
</reference>
<keyword evidence="8" id="KW-1185">Reference proteome</keyword>
<evidence type="ECO:0000256" key="3">
    <source>
        <dbReference type="ARBA" id="ARBA00023128"/>
    </source>
</evidence>
<dbReference type="InterPro" id="IPR000219">
    <property type="entry name" value="DH_dom"/>
</dbReference>
<keyword evidence="3" id="KW-0496">Mitochondrion</keyword>
<feature type="domain" description="TLDc" evidence="6">
    <location>
        <begin position="464"/>
        <end position="666"/>
    </location>
</feature>
<dbReference type="PROSITE" id="PS50010">
    <property type="entry name" value="DH_2"/>
    <property type="match status" value="1"/>
</dbReference>
<dbReference type="PROSITE" id="PS51886">
    <property type="entry name" value="TLDC"/>
    <property type="match status" value="1"/>
</dbReference>
<feature type="domain" description="DH" evidence="5">
    <location>
        <begin position="57"/>
        <end position="247"/>
    </location>
</feature>
<evidence type="ECO:0000313" key="7">
    <source>
        <dbReference type="EMBL" id="ORX51004.1"/>
    </source>
</evidence>
<evidence type="ECO:0000259" key="6">
    <source>
        <dbReference type="PROSITE" id="PS51886"/>
    </source>
</evidence>
<dbReference type="OrthoDB" id="26679at2759"/>
<evidence type="ECO:0000256" key="1">
    <source>
        <dbReference type="ARBA" id="ARBA00004173"/>
    </source>
</evidence>
<dbReference type="PANTHER" id="PTHR23354:SF62">
    <property type="entry name" value="MUSTARD, ISOFORM V"/>
    <property type="match status" value="1"/>
</dbReference>
<accession>A0A1Y1VB70</accession>